<dbReference type="InterPro" id="IPR052210">
    <property type="entry name" value="LysM1-like"/>
</dbReference>
<dbReference type="EMBL" id="JAHCVI010000001">
    <property type="protein sequence ID" value="KAG7291342.1"/>
    <property type="molecule type" value="Genomic_DNA"/>
</dbReference>
<evidence type="ECO:0000256" key="4">
    <source>
        <dbReference type="ARBA" id="ARBA00044955"/>
    </source>
</evidence>
<dbReference type="SMART" id="SM00257">
    <property type="entry name" value="LysM"/>
    <property type="match status" value="4"/>
</dbReference>
<feature type="domain" description="LysM" evidence="5">
    <location>
        <begin position="313"/>
        <end position="359"/>
    </location>
</feature>
<sequence>MKNPVVGTSCTLVLRKSYCVERNFGVPVETTTTTKPTGTPGNGISTPQPIQTGMVTNCNKFYFVQANEGCRDIAAAQGISLSAFYAWNPAAKSDCSGLWANVYVCVGIIGGPRATTSSTATTPTNGVSTPSPTQAGMASNCAKFYYVKENDGCRDVATAHGISLSDFYAWNPALKGDCSGLWANVYVCVGLLGQTATSQTTATTTTTGNGISTPQPTQPGMVSNCNRFHKVEAGQVCQQIADLYGIGLGNFDTWNPQVKSDCSGLWANTYVCVGVIGYTAPASTTRKTSTATRGNGVATPTPTQPGMVGNCKTFHLVVSGDTCRDIIDNAKITLAQFYSWNPSVGSNCQYLQLGVYACIGLI</sequence>
<evidence type="ECO:0000256" key="2">
    <source>
        <dbReference type="ARBA" id="ARBA00022729"/>
    </source>
</evidence>
<keyword evidence="3" id="KW-0843">Virulence</keyword>
<keyword evidence="2" id="KW-0732">Signal</keyword>
<dbReference type="PANTHER" id="PTHR34997:SF2">
    <property type="entry name" value="LYSM DOMAIN-CONTAINING PROTEIN-RELATED"/>
    <property type="match status" value="1"/>
</dbReference>
<dbReference type="GO" id="GO:0008061">
    <property type="term" value="F:chitin binding"/>
    <property type="evidence" value="ECO:0007669"/>
    <property type="project" value="UniProtKB-KW"/>
</dbReference>
<comment type="similarity">
    <text evidence="4">Belongs to the secreted LysM effector family.</text>
</comment>
<feature type="domain" description="LysM" evidence="5">
    <location>
        <begin position="143"/>
        <end position="189"/>
    </location>
</feature>
<feature type="domain" description="LysM" evidence="5">
    <location>
        <begin position="60"/>
        <end position="106"/>
    </location>
</feature>
<proteinExistence type="inferred from homology"/>
<feature type="domain" description="LysM" evidence="5">
    <location>
        <begin position="227"/>
        <end position="273"/>
    </location>
</feature>
<evidence type="ECO:0000313" key="6">
    <source>
        <dbReference type="EMBL" id="KAG7291342.1"/>
    </source>
</evidence>
<gene>
    <name evidence="6" type="ORF">NEMBOFW57_001357</name>
</gene>
<dbReference type="PANTHER" id="PTHR34997">
    <property type="entry name" value="AM15"/>
    <property type="match status" value="1"/>
</dbReference>
<comment type="caution">
    <text evidence="6">The sequence shown here is derived from an EMBL/GenBank/DDBJ whole genome shotgun (WGS) entry which is preliminary data.</text>
</comment>
<evidence type="ECO:0000259" key="5">
    <source>
        <dbReference type="PROSITE" id="PS51782"/>
    </source>
</evidence>
<keyword evidence="7" id="KW-1185">Reference proteome</keyword>
<dbReference type="CDD" id="cd00118">
    <property type="entry name" value="LysM"/>
    <property type="match status" value="3"/>
</dbReference>
<dbReference type="InterPro" id="IPR018392">
    <property type="entry name" value="LysM"/>
</dbReference>
<dbReference type="AlphaFoldDB" id="A0AAD4F1B9"/>
<evidence type="ECO:0000256" key="3">
    <source>
        <dbReference type="ARBA" id="ARBA00023026"/>
    </source>
</evidence>
<dbReference type="Pfam" id="PF01476">
    <property type="entry name" value="LysM"/>
    <property type="match status" value="2"/>
</dbReference>
<dbReference type="Proteomes" id="UP001197093">
    <property type="component" value="Unassembled WGS sequence"/>
</dbReference>
<keyword evidence="1" id="KW-0147">Chitin-binding</keyword>
<evidence type="ECO:0000313" key="7">
    <source>
        <dbReference type="Proteomes" id="UP001197093"/>
    </source>
</evidence>
<evidence type="ECO:0000256" key="1">
    <source>
        <dbReference type="ARBA" id="ARBA00022669"/>
    </source>
</evidence>
<protein>
    <recommendedName>
        <fullName evidence="5">LysM domain-containing protein</fullName>
    </recommendedName>
</protein>
<reference evidence="6" key="1">
    <citation type="submission" date="2023-02" db="EMBL/GenBank/DDBJ databases">
        <authorList>
            <person name="Palmer J.M."/>
        </authorList>
    </citation>
    <scope>NUCLEOTIDE SEQUENCE</scope>
    <source>
        <strain evidence="6">FW57</strain>
    </source>
</reference>
<dbReference type="Gene3D" id="3.10.350.10">
    <property type="entry name" value="LysM domain"/>
    <property type="match status" value="4"/>
</dbReference>
<dbReference type="PROSITE" id="PS51782">
    <property type="entry name" value="LYSM"/>
    <property type="match status" value="4"/>
</dbReference>
<organism evidence="6 7">
    <name type="scientific">Staphylotrichum longicolle</name>
    <dbReference type="NCBI Taxonomy" id="669026"/>
    <lineage>
        <taxon>Eukaryota</taxon>
        <taxon>Fungi</taxon>
        <taxon>Dikarya</taxon>
        <taxon>Ascomycota</taxon>
        <taxon>Pezizomycotina</taxon>
        <taxon>Sordariomycetes</taxon>
        <taxon>Sordariomycetidae</taxon>
        <taxon>Sordariales</taxon>
        <taxon>Chaetomiaceae</taxon>
        <taxon>Staphylotrichum</taxon>
    </lineage>
</organism>
<name>A0AAD4F1B9_9PEZI</name>
<dbReference type="SUPFAM" id="SSF54106">
    <property type="entry name" value="LysM domain"/>
    <property type="match status" value="4"/>
</dbReference>
<accession>A0AAD4F1B9</accession>
<dbReference type="InterPro" id="IPR036779">
    <property type="entry name" value="LysM_dom_sf"/>
</dbReference>